<dbReference type="InterPro" id="IPR030678">
    <property type="entry name" value="Peptide/Ni-bd"/>
</dbReference>
<evidence type="ECO:0000256" key="1">
    <source>
        <dbReference type="ARBA" id="ARBA00004196"/>
    </source>
</evidence>
<protein>
    <recommendedName>
        <fullName evidence="5">Solute-binding protein family 5 domain-containing protein</fullName>
    </recommendedName>
</protein>
<dbReference type="GO" id="GO:0030313">
    <property type="term" value="C:cell envelope"/>
    <property type="evidence" value="ECO:0007669"/>
    <property type="project" value="UniProtKB-SubCell"/>
</dbReference>
<comment type="subcellular location">
    <subcellularLocation>
        <location evidence="1">Cell envelope</location>
    </subcellularLocation>
</comment>
<evidence type="ECO:0000313" key="6">
    <source>
        <dbReference type="EMBL" id="PDQ35224.1"/>
    </source>
</evidence>
<organism evidence="6 7">
    <name type="scientific">Candidatus Lumbricidiphila eiseniae</name>
    <dbReference type="NCBI Taxonomy" id="1969409"/>
    <lineage>
        <taxon>Bacteria</taxon>
        <taxon>Bacillati</taxon>
        <taxon>Actinomycetota</taxon>
        <taxon>Actinomycetes</taxon>
        <taxon>Micrococcales</taxon>
        <taxon>Microbacteriaceae</taxon>
        <taxon>Candidatus Lumbricidiphila</taxon>
    </lineage>
</organism>
<proteinExistence type="inferred from homology"/>
<dbReference type="PANTHER" id="PTHR30290:SF10">
    <property type="entry name" value="PERIPLASMIC OLIGOPEPTIDE-BINDING PROTEIN-RELATED"/>
    <property type="match status" value="1"/>
</dbReference>
<dbReference type="GO" id="GO:0015833">
    <property type="term" value="P:peptide transport"/>
    <property type="evidence" value="ECO:0007669"/>
    <property type="project" value="TreeGrafter"/>
</dbReference>
<evidence type="ECO:0000313" key="7">
    <source>
        <dbReference type="Proteomes" id="UP000219994"/>
    </source>
</evidence>
<dbReference type="SUPFAM" id="SSF53850">
    <property type="entry name" value="Periplasmic binding protein-like II"/>
    <property type="match status" value="1"/>
</dbReference>
<evidence type="ECO:0000256" key="3">
    <source>
        <dbReference type="ARBA" id="ARBA00022448"/>
    </source>
</evidence>
<dbReference type="Gene3D" id="3.40.190.10">
    <property type="entry name" value="Periplasmic binding protein-like II"/>
    <property type="match status" value="1"/>
</dbReference>
<keyword evidence="3" id="KW-0813">Transport</keyword>
<dbReference type="Gene3D" id="3.90.76.10">
    <property type="entry name" value="Dipeptide-binding Protein, Domain 1"/>
    <property type="match status" value="1"/>
</dbReference>
<evidence type="ECO:0000256" key="4">
    <source>
        <dbReference type="ARBA" id="ARBA00022729"/>
    </source>
</evidence>
<dbReference type="EMBL" id="NAEP01000038">
    <property type="protein sequence ID" value="PDQ35224.1"/>
    <property type="molecule type" value="Genomic_DNA"/>
</dbReference>
<accession>A0A2A6FQR1</accession>
<keyword evidence="4" id="KW-0732">Signal</keyword>
<evidence type="ECO:0000259" key="5">
    <source>
        <dbReference type="Pfam" id="PF00496"/>
    </source>
</evidence>
<dbReference type="Gene3D" id="3.10.105.10">
    <property type="entry name" value="Dipeptide-binding Protein, Domain 3"/>
    <property type="match status" value="1"/>
</dbReference>
<dbReference type="GO" id="GO:0042597">
    <property type="term" value="C:periplasmic space"/>
    <property type="evidence" value="ECO:0007669"/>
    <property type="project" value="UniProtKB-ARBA"/>
</dbReference>
<dbReference type="GO" id="GO:0043190">
    <property type="term" value="C:ATP-binding cassette (ABC) transporter complex"/>
    <property type="evidence" value="ECO:0007669"/>
    <property type="project" value="InterPro"/>
</dbReference>
<dbReference type="InterPro" id="IPR000914">
    <property type="entry name" value="SBP_5_dom"/>
</dbReference>
<gene>
    <name evidence="6" type="ORF">B5766_07200</name>
</gene>
<dbReference type="PANTHER" id="PTHR30290">
    <property type="entry name" value="PERIPLASMIC BINDING COMPONENT OF ABC TRANSPORTER"/>
    <property type="match status" value="1"/>
</dbReference>
<sequence length="500" mass="53489">MTFVVTACSNEAQTAASGTGAQALRFGLSAEPVAPVAGALQGTVANTMYTLIHRGLMAYDSSGALIPALAESVKTPDAVTYVFTLRPNLTFQDGTPLTATNVKNSIAYYADPANGSGLYAGLKDIASITPDGDKTVTIVLTAPNSAFLQFLAVPTAAIIPDSSLNSKTPNWVGVGPFKLTSQESGRGLVLQKFDGYYGASDVKLSRIDFAYYTDGEARTNALLSGDVDMIDYVPWENFDRVSAAPGIKLDAQAGPFQYVQFNISRGPFANPKVREAVAYALNRNNSVKAAFQNHGKPLYGIVISENDPAYNADRLKLWDYNPAKAKQLLAEAGFPTGFATTLLATSQYAFLQDTALAVQQDLKAIGIDATLDAPDWATRLTKGRNGDYDLAVSGDAGIITDPSYFLPLVTGPNTPQRSFDYNNPHIARLIDDGLRTTDPVAKRAAWDQAQSLIASDVPIATLTTRDQAYAFRQGVTGFKNLPGFLTFYSGYSLVNTSITK</sequence>
<dbReference type="InterPro" id="IPR039424">
    <property type="entry name" value="SBP_5"/>
</dbReference>
<comment type="similarity">
    <text evidence="2">Belongs to the bacterial solute-binding protein 5 family.</text>
</comment>
<dbReference type="GO" id="GO:1904680">
    <property type="term" value="F:peptide transmembrane transporter activity"/>
    <property type="evidence" value="ECO:0007669"/>
    <property type="project" value="TreeGrafter"/>
</dbReference>
<reference evidence="7" key="1">
    <citation type="submission" date="2017-03" db="EMBL/GenBank/DDBJ databases">
        <authorList>
            <person name="Lund M.B."/>
        </authorList>
    </citation>
    <scope>NUCLEOTIDE SEQUENCE [LARGE SCALE GENOMIC DNA]</scope>
</reference>
<dbReference type="AlphaFoldDB" id="A0A2A6FQR1"/>
<dbReference type="Proteomes" id="UP000219994">
    <property type="component" value="Unassembled WGS sequence"/>
</dbReference>
<evidence type="ECO:0000256" key="2">
    <source>
        <dbReference type="ARBA" id="ARBA00005695"/>
    </source>
</evidence>
<dbReference type="Pfam" id="PF00496">
    <property type="entry name" value="SBP_bac_5"/>
    <property type="match status" value="1"/>
</dbReference>
<comment type="caution">
    <text evidence="6">The sequence shown here is derived from an EMBL/GenBank/DDBJ whole genome shotgun (WGS) entry which is preliminary data.</text>
</comment>
<name>A0A2A6FQR1_9MICO</name>
<feature type="domain" description="Solute-binding protein family 5" evidence="5">
    <location>
        <begin position="65"/>
        <end position="412"/>
    </location>
</feature>
<dbReference type="PIRSF" id="PIRSF002741">
    <property type="entry name" value="MppA"/>
    <property type="match status" value="1"/>
</dbReference>